<reference evidence="1" key="1">
    <citation type="submission" date="2013-11" db="EMBL/GenBank/DDBJ databases">
        <title>Discovery of phiAGATE novel phage infecting Bacillus pumilus leads to new insights in phylogeny of subfamily Spounavirinae.</title>
        <authorList>
            <person name="Barylski J."/>
            <person name="Nowicki G."/>
            <person name="Gozdzicka-Jozefiak A."/>
        </authorList>
    </citation>
    <scope>NUCLEOTIDE SEQUENCE [LARGE SCALE GENOMIC DNA]</scope>
</reference>
<dbReference type="GeneID" id="14516165"/>
<name>L0LAE2_9CAUD</name>
<dbReference type="EMBL" id="JX238501">
    <property type="protein sequence ID" value="AGB62692.1"/>
    <property type="molecule type" value="Genomic_DNA"/>
</dbReference>
<protein>
    <submittedName>
        <fullName evidence="1">Uncharacterized protein</fullName>
    </submittedName>
</protein>
<dbReference type="RefSeq" id="YP_007349285.1">
    <property type="nucleotide sequence ID" value="NC_020081.2"/>
</dbReference>
<proteinExistence type="predicted"/>
<organism evidence="1 2">
    <name type="scientific">Bacillus phage phiAGATE</name>
    <dbReference type="NCBI Taxonomy" id="1204533"/>
    <lineage>
        <taxon>Viruses</taxon>
        <taxon>Duplodnaviria</taxon>
        <taxon>Heunggongvirae</taxon>
        <taxon>Uroviricota</taxon>
        <taxon>Caudoviricetes</taxon>
        <taxon>Herelleviridae</taxon>
        <taxon>Bastillevirinae</taxon>
        <taxon>Agatevirus</taxon>
        <taxon>Agatevirus agate</taxon>
    </lineage>
</organism>
<evidence type="ECO:0000313" key="1">
    <source>
        <dbReference type="EMBL" id="AGB62692.1"/>
    </source>
</evidence>
<dbReference type="Proteomes" id="UP000010364">
    <property type="component" value="Segment"/>
</dbReference>
<dbReference type="OrthoDB" id="25837at10239"/>
<evidence type="ECO:0000313" key="2">
    <source>
        <dbReference type="Proteomes" id="UP000010364"/>
    </source>
</evidence>
<sequence length="92" mass="11246">MLYTDDFDGDDVFYKIYKVKDTGQLTVVCVQWFDEYDYKENLFFTDEDGYHLKFFSEEEAQQWLNDNVHSHLIDPEYRATYINKNEYLKESK</sequence>
<accession>L0LAE2</accession>
<dbReference type="KEGG" id="vg:14516165"/>
<keyword evidence="2" id="KW-1185">Reference proteome</keyword>